<organism evidence="1 2">
    <name type="scientific">Mikania micrantha</name>
    <name type="common">bitter vine</name>
    <dbReference type="NCBI Taxonomy" id="192012"/>
    <lineage>
        <taxon>Eukaryota</taxon>
        <taxon>Viridiplantae</taxon>
        <taxon>Streptophyta</taxon>
        <taxon>Embryophyta</taxon>
        <taxon>Tracheophyta</taxon>
        <taxon>Spermatophyta</taxon>
        <taxon>Magnoliopsida</taxon>
        <taxon>eudicotyledons</taxon>
        <taxon>Gunneridae</taxon>
        <taxon>Pentapetalae</taxon>
        <taxon>asterids</taxon>
        <taxon>campanulids</taxon>
        <taxon>Asterales</taxon>
        <taxon>Asteraceae</taxon>
        <taxon>Asteroideae</taxon>
        <taxon>Heliantheae alliance</taxon>
        <taxon>Eupatorieae</taxon>
        <taxon>Mikania</taxon>
    </lineage>
</organism>
<dbReference type="EMBL" id="SZYD01000016">
    <property type="protein sequence ID" value="KAD3337074.1"/>
    <property type="molecule type" value="Genomic_DNA"/>
</dbReference>
<gene>
    <name evidence="1" type="ORF">E3N88_32594</name>
</gene>
<evidence type="ECO:0000313" key="2">
    <source>
        <dbReference type="Proteomes" id="UP000326396"/>
    </source>
</evidence>
<accession>A0A5N6M8X2</accession>
<dbReference type="Proteomes" id="UP000326396">
    <property type="component" value="Linkage Group LG6"/>
</dbReference>
<comment type="caution">
    <text evidence="1">The sequence shown here is derived from an EMBL/GenBank/DDBJ whole genome shotgun (WGS) entry which is preliminary data.</text>
</comment>
<evidence type="ECO:0008006" key="3">
    <source>
        <dbReference type="Google" id="ProtNLM"/>
    </source>
</evidence>
<evidence type="ECO:0000313" key="1">
    <source>
        <dbReference type="EMBL" id="KAD3337074.1"/>
    </source>
</evidence>
<reference evidence="1 2" key="1">
    <citation type="submission" date="2019-05" db="EMBL/GenBank/DDBJ databases">
        <title>Mikania micrantha, genome provides insights into the molecular mechanism of rapid growth.</title>
        <authorList>
            <person name="Liu B."/>
        </authorList>
    </citation>
    <scope>NUCLEOTIDE SEQUENCE [LARGE SCALE GENOMIC DNA]</scope>
    <source>
        <strain evidence="1">NLD-2019</strain>
        <tissue evidence="1">Leaf</tissue>
    </source>
</reference>
<sequence length="92" mass="10121">MLTGRESMIRLIGKRRRFLPNRQSILSDPVQLPSGLVKVVNEAEKSSAERSDKFVGSSGSDKVTCPVCGNKVRGEEHMINSHLGIAKTYHAL</sequence>
<proteinExistence type="predicted"/>
<keyword evidence="2" id="KW-1185">Reference proteome</keyword>
<dbReference type="OrthoDB" id="76364at2759"/>
<name>A0A5N6M8X2_9ASTR</name>
<protein>
    <recommendedName>
        <fullName evidence="3">UBZ4-type domain-containing protein</fullName>
    </recommendedName>
</protein>
<dbReference type="AlphaFoldDB" id="A0A5N6M8X2"/>